<dbReference type="EMBL" id="BAAADV010000001">
    <property type="protein sequence ID" value="GAA0662346.1"/>
    <property type="molecule type" value="Genomic_DNA"/>
</dbReference>
<keyword evidence="2" id="KW-1185">Reference proteome</keyword>
<proteinExistence type="predicted"/>
<accession>A0AAV3T5F0</accession>
<dbReference type="InterPro" id="IPR055998">
    <property type="entry name" value="DUF7576"/>
</dbReference>
<evidence type="ECO:0008006" key="3">
    <source>
        <dbReference type="Google" id="ProtNLM"/>
    </source>
</evidence>
<reference evidence="1 2" key="1">
    <citation type="journal article" date="2019" name="Int. J. Syst. Evol. Microbiol.">
        <title>The Global Catalogue of Microorganisms (GCM) 10K type strain sequencing project: providing services to taxonomists for standard genome sequencing and annotation.</title>
        <authorList>
            <consortium name="The Broad Institute Genomics Platform"/>
            <consortium name="The Broad Institute Genome Sequencing Center for Infectious Disease"/>
            <person name="Wu L."/>
            <person name="Ma J."/>
        </authorList>
    </citation>
    <scope>NUCLEOTIDE SEQUENCE [LARGE SCALE GENOMIC DNA]</scope>
    <source>
        <strain evidence="1 2">JCM 16328</strain>
    </source>
</reference>
<organism evidence="1 2">
    <name type="scientific">Natronoarchaeum mannanilyticum</name>
    <dbReference type="NCBI Taxonomy" id="926360"/>
    <lineage>
        <taxon>Archaea</taxon>
        <taxon>Methanobacteriati</taxon>
        <taxon>Methanobacteriota</taxon>
        <taxon>Stenosarchaea group</taxon>
        <taxon>Halobacteria</taxon>
        <taxon>Halobacteriales</taxon>
        <taxon>Natronoarchaeaceae</taxon>
    </lineage>
</organism>
<evidence type="ECO:0000313" key="2">
    <source>
        <dbReference type="Proteomes" id="UP001500420"/>
    </source>
</evidence>
<dbReference type="Pfam" id="PF24461">
    <property type="entry name" value="DUF7576"/>
    <property type="match status" value="1"/>
</dbReference>
<dbReference type="AlphaFoldDB" id="A0AAV3T5F0"/>
<dbReference type="Proteomes" id="UP001500420">
    <property type="component" value="Unassembled WGS sequence"/>
</dbReference>
<name>A0AAV3T5F0_9EURY</name>
<evidence type="ECO:0000313" key="1">
    <source>
        <dbReference type="EMBL" id="GAA0662346.1"/>
    </source>
</evidence>
<protein>
    <recommendedName>
        <fullName evidence="3">TRASH domain-containing protein</fullName>
    </recommendedName>
</protein>
<sequence>MSTRPVPVANADDVDGADRAIECANCGAPIDRNEWHPVRASTVDDEFRIYAFCSERCRASWSGPDR</sequence>
<comment type="caution">
    <text evidence="1">The sequence shown here is derived from an EMBL/GenBank/DDBJ whole genome shotgun (WGS) entry which is preliminary data.</text>
</comment>
<gene>
    <name evidence="1" type="ORF">GCM10009020_03510</name>
</gene>